<organism evidence="1 2">
    <name type="scientific">Steinernema carpocapsae</name>
    <name type="common">Entomopathogenic nematode</name>
    <dbReference type="NCBI Taxonomy" id="34508"/>
    <lineage>
        <taxon>Eukaryota</taxon>
        <taxon>Metazoa</taxon>
        <taxon>Ecdysozoa</taxon>
        <taxon>Nematoda</taxon>
        <taxon>Chromadorea</taxon>
        <taxon>Rhabditida</taxon>
        <taxon>Tylenchina</taxon>
        <taxon>Panagrolaimomorpha</taxon>
        <taxon>Strongyloidoidea</taxon>
        <taxon>Steinernematidae</taxon>
        <taxon>Steinernema</taxon>
    </lineage>
</organism>
<dbReference type="EMBL" id="AZBU02000002">
    <property type="protein sequence ID" value="TKR96270.1"/>
    <property type="molecule type" value="Genomic_DNA"/>
</dbReference>
<proteinExistence type="predicted"/>
<evidence type="ECO:0000313" key="2">
    <source>
        <dbReference type="Proteomes" id="UP000298663"/>
    </source>
</evidence>
<gene>
    <name evidence="1" type="ORF">L596_010316</name>
</gene>
<reference evidence="1 2" key="1">
    <citation type="journal article" date="2015" name="Genome Biol.">
        <title>Comparative genomics of Steinernema reveals deeply conserved gene regulatory networks.</title>
        <authorList>
            <person name="Dillman A.R."/>
            <person name="Macchietto M."/>
            <person name="Porter C.F."/>
            <person name="Rogers A."/>
            <person name="Williams B."/>
            <person name="Antoshechkin I."/>
            <person name="Lee M.M."/>
            <person name="Goodwin Z."/>
            <person name="Lu X."/>
            <person name="Lewis E.E."/>
            <person name="Goodrich-Blair H."/>
            <person name="Stock S.P."/>
            <person name="Adams B.J."/>
            <person name="Sternberg P.W."/>
            <person name="Mortazavi A."/>
        </authorList>
    </citation>
    <scope>NUCLEOTIDE SEQUENCE [LARGE SCALE GENOMIC DNA]</scope>
    <source>
        <strain evidence="1 2">ALL</strain>
    </source>
</reference>
<evidence type="ECO:0000313" key="1">
    <source>
        <dbReference type="EMBL" id="TKR96270.1"/>
    </source>
</evidence>
<dbReference type="AlphaFoldDB" id="A0A4U5PI91"/>
<name>A0A4U5PI91_STECR</name>
<sequence>MRGGLRSISDADALRNSNGERFCNFTGTPCNAHSRIPSTLESFPLKFRDKNLQLLLTESRVRSTLRVHGHLIDLDAYYSLVSDGQTCSYIQPRYMIADFYQFDFKAERVN</sequence>
<comment type="caution">
    <text evidence="1">The sequence shown here is derived from an EMBL/GenBank/DDBJ whole genome shotgun (WGS) entry which is preliminary data.</text>
</comment>
<keyword evidence="2" id="KW-1185">Reference proteome</keyword>
<dbReference type="Proteomes" id="UP000298663">
    <property type="component" value="Unassembled WGS sequence"/>
</dbReference>
<protein>
    <submittedName>
        <fullName evidence="1">Uncharacterized protein</fullName>
    </submittedName>
</protein>
<reference evidence="1 2" key="2">
    <citation type="journal article" date="2019" name="G3 (Bethesda)">
        <title>Hybrid Assembly of the Genome of the Entomopathogenic Nematode Steinernema carpocapsae Identifies the X-Chromosome.</title>
        <authorList>
            <person name="Serra L."/>
            <person name="Macchietto M."/>
            <person name="Macias-Munoz A."/>
            <person name="McGill C.J."/>
            <person name="Rodriguez I.M."/>
            <person name="Rodriguez B."/>
            <person name="Murad R."/>
            <person name="Mortazavi A."/>
        </authorList>
    </citation>
    <scope>NUCLEOTIDE SEQUENCE [LARGE SCALE GENOMIC DNA]</scope>
    <source>
        <strain evidence="1 2">ALL</strain>
    </source>
</reference>
<accession>A0A4U5PI91</accession>